<dbReference type="EMBL" id="FMZX01000005">
    <property type="protein sequence ID" value="SDD23035.1"/>
    <property type="molecule type" value="Genomic_DNA"/>
</dbReference>
<gene>
    <name evidence="1" type="ORF">SAMN04487779_1005258</name>
</gene>
<protein>
    <submittedName>
        <fullName evidence="1">Uncharacterized protein</fullName>
    </submittedName>
</protein>
<proteinExistence type="predicted"/>
<dbReference type="AlphaFoldDB" id="A0A1G6T3T6"/>
<reference evidence="1 2" key="1">
    <citation type="submission" date="2016-10" db="EMBL/GenBank/DDBJ databases">
        <authorList>
            <person name="de Groot N.N."/>
        </authorList>
    </citation>
    <scope>NUCLEOTIDE SEQUENCE [LARGE SCALE GENOMIC DNA]</scope>
    <source>
        <strain evidence="1 2">CPCC 100156</strain>
    </source>
</reference>
<keyword evidence="2" id="KW-1185">Reference proteome</keyword>
<organism evidence="1 2">
    <name type="scientific">Belnapia rosea</name>
    <dbReference type="NCBI Taxonomy" id="938405"/>
    <lineage>
        <taxon>Bacteria</taxon>
        <taxon>Pseudomonadati</taxon>
        <taxon>Pseudomonadota</taxon>
        <taxon>Alphaproteobacteria</taxon>
        <taxon>Acetobacterales</taxon>
        <taxon>Roseomonadaceae</taxon>
        <taxon>Belnapia</taxon>
    </lineage>
</organism>
<dbReference type="STRING" id="938405.SAMN02927895_02312"/>
<evidence type="ECO:0000313" key="1">
    <source>
        <dbReference type="EMBL" id="SDD23035.1"/>
    </source>
</evidence>
<evidence type="ECO:0000313" key="2">
    <source>
        <dbReference type="Proteomes" id="UP000198925"/>
    </source>
</evidence>
<sequence>MPAEDGTRRAGLATTAEAEGIEMPEALFKAMTTLAA</sequence>
<name>A0A1G6T3T6_9PROT</name>
<accession>A0A1G6T3T6</accession>
<dbReference type="Proteomes" id="UP000198925">
    <property type="component" value="Unassembled WGS sequence"/>
</dbReference>